<dbReference type="Proteomes" id="UP001610432">
    <property type="component" value="Unassembled WGS sequence"/>
</dbReference>
<protein>
    <submittedName>
        <fullName evidence="3">Uncharacterized protein</fullName>
    </submittedName>
</protein>
<comment type="caution">
    <text evidence="3">The sequence shown here is derived from an EMBL/GenBank/DDBJ whole genome shotgun (WGS) entry which is preliminary data.</text>
</comment>
<feature type="region of interest" description="Disordered" evidence="1">
    <location>
        <begin position="86"/>
        <end position="124"/>
    </location>
</feature>
<gene>
    <name evidence="3" type="ORF">BJX67DRAFT_24866</name>
</gene>
<keyword evidence="2" id="KW-0812">Transmembrane</keyword>
<accession>A0ABR4M100</accession>
<proteinExistence type="predicted"/>
<sequence>MAVSPGVTLVTELYTHAVQRLSREEKYEEWFSLRMPHIDTRWFLLIYYLIMHSHLLDYCVLLSYLGCQPQVKLRAGALDIRLSAEEGSDNAHNSFEAKGQTRQAPLGARRPEVPTQRWPCPRGA</sequence>
<feature type="transmembrane region" description="Helical" evidence="2">
    <location>
        <begin position="42"/>
        <end position="65"/>
    </location>
</feature>
<dbReference type="EMBL" id="JBFXLQ010000010">
    <property type="protein sequence ID" value="KAL2869293.1"/>
    <property type="molecule type" value="Genomic_DNA"/>
</dbReference>
<evidence type="ECO:0000313" key="4">
    <source>
        <dbReference type="Proteomes" id="UP001610432"/>
    </source>
</evidence>
<keyword evidence="2" id="KW-1133">Transmembrane helix</keyword>
<reference evidence="3 4" key="1">
    <citation type="submission" date="2024-07" db="EMBL/GenBank/DDBJ databases">
        <title>Section-level genome sequencing and comparative genomics of Aspergillus sections Usti and Cavernicolus.</title>
        <authorList>
            <consortium name="Lawrence Berkeley National Laboratory"/>
            <person name="Nybo J.L."/>
            <person name="Vesth T.C."/>
            <person name="Theobald S."/>
            <person name="Frisvad J.C."/>
            <person name="Larsen T.O."/>
            <person name="Kjaerboelling I."/>
            <person name="Rothschild-Mancinelli K."/>
            <person name="Lyhne E.K."/>
            <person name="Kogle M.E."/>
            <person name="Barry K."/>
            <person name="Clum A."/>
            <person name="Na H."/>
            <person name="Ledsgaard L."/>
            <person name="Lin J."/>
            <person name="Lipzen A."/>
            <person name="Kuo A."/>
            <person name="Riley R."/>
            <person name="Mondo S."/>
            <person name="Labutti K."/>
            <person name="Haridas S."/>
            <person name="Pangalinan J."/>
            <person name="Salamov A.A."/>
            <person name="Simmons B.A."/>
            <person name="Magnuson J.K."/>
            <person name="Chen J."/>
            <person name="Drula E."/>
            <person name="Henrissat B."/>
            <person name="Wiebenga A."/>
            <person name="Lubbers R.J."/>
            <person name="Gomes A.C."/>
            <person name="Macurrencykelacurrency M.R."/>
            <person name="Stajich J."/>
            <person name="Grigoriev I.V."/>
            <person name="Mortensen U.H."/>
            <person name="De Vries R.P."/>
            <person name="Baker S.E."/>
            <person name="Andersen M.R."/>
        </authorList>
    </citation>
    <scope>NUCLEOTIDE SEQUENCE [LARGE SCALE GENOMIC DNA]</scope>
    <source>
        <strain evidence="3 4">CBS 449.75</strain>
    </source>
</reference>
<dbReference type="RefSeq" id="XP_070888272.1">
    <property type="nucleotide sequence ID" value="XM_071026221.1"/>
</dbReference>
<keyword evidence="2" id="KW-0472">Membrane</keyword>
<evidence type="ECO:0000256" key="1">
    <source>
        <dbReference type="SAM" id="MobiDB-lite"/>
    </source>
</evidence>
<name>A0ABR4M100_9EURO</name>
<keyword evidence="4" id="KW-1185">Reference proteome</keyword>
<evidence type="ECO:0000256" key="2">
    <source>
        <dbReference type="SAM" id="Phobius"/>
    </source>
</evidence>
<evidence type="ECO:0000313" key="3">
    <source>
        <dbReference type="EMBL" id="KAL2869293.1"/>
    </source>
</evidence>
<organism evidence="3 4">
    <name type="scientific">Aspergillus lucknowensis</name>
    <dbReference type="NCBI Taxonomy" id="176173"/>
    <lineage>
        <taxon>Eukaryota</taxon>
        <taxon>Fungi</taxon>
        <taxon>Dikarya</taxon>
        <taxon>Ascomycota</taxon>
        <taxon>Pezizomycotina</taxon>
        <taxon>Eurotiomycetes</taxon>
        <taxon>Eurotiomycetidae</taxon>
        <taxon>Eurotiales</taxon>
        <taxon>Aspergillaceae</taxon>
        <taxon>Aspergillus</taxon>
        <taxon>Aspergillus subgen. Nidulantes</taxon>
    </lineage>
</organism>
<dbReference type="GeneID" id="98141293"/>